<sequence>MFTQLLNVPGTPATEGFKVLLRQCFSKSQTPDPTNQKMFQKFKTVACNVAATGKCCILMRLTTIPPRLLCDLPLASRSRGKHSGPDWPPLAWNHSEVHFLGGFAPINDAHQAGST</sequence>
<proteinExistence type="predicted"/>
<dbReference type="EMBL" id="DS990639">
    <property type="protein sequence ID" value="EGC46059.1"/>
    <property type="molecule type" value="Genomic_DNA"/>
</dbReference>
<reference evidence="2" key="1">
    <citation type="submission" date="2008-07" db="EMBL/GenBank/DDBJ databases">
        <title>Annotation of Ajellomyces capsulatus strain H88.</title>
        <authorList>
            <person name="Champion M."/>
            <person name="Cuomo C."/>
            <person name="Ma L.-J."/>
            <person name="Henn M.R."/>
            <person name="Sil A."/>
            <person name="Goldman B."/>
            <person name="Young S.K."/>
            <person name="Kodira C.D."/>
            <person name="Zeng Q."/>
            <person name="Koehrsen M."/>
            <person name="Alvarado L."/>
            <person name="Berlin A."/>
            <person name="Borenstein D."/>
            <person name="Chen Z."/>
            <person name="Engels R."/>
            <person name="Freedman E."/>
            <person name="Gellesch M."/>
            <person name="Goldberg J."/>
            <person name="Griggs A."/>
            <person name="Gujja S."/>
            <person name="Heiman D."/>
            <person name="Hepburn T."/>
            <person name="Howarth C."/>
            <person name="Jen D."/>
            <person name="Larson L."/>
            <person name="Lewis B."/>
            <person name="Mehta T."/>
            <person name="Park D."/>
            <person name="Pearson M."/>
            <person name="Roberts A."/>
            <person name="Saif S."/>
            <person name="Shea T."/>
            <person name="Shenoy N."/>
            <person name="Sisk P."/>
            <person name="Stolte C."/>
            <person name="Sykes S."/>
            <person name="Walk T."/>
            <person name="White J."/>
            <person name="Yandava C."/>
            <person name="Klein B."/>
            <person name="McEwen J.G."/>
            <person name="Puccia R."/>
            <person name="Goldman G.H."/>
            <person name="Felipe M.S."/>
            <person name="Nino-Vega G."/>
            <person name="San-Blas G."/>
            <person name="Taylor J."/>
            <person name="Mendoza L."/>
            <person name="Galagan J."/>
            <person name="Nusbaum C."/>
            <person name="Birren B."/>
        </authorList>
    </citation>
    <scope>NUCLEOTIDE SEQUENCE [LARGE SCALE GENOMIC DNA]</scope>
    <source>
        <strain evidence="2">H88</strain>
    </source>
</reference>
<name>F0UKV5_AJEC8</name>
<evidence type="ECO:0000313" key="1">
    <source>
        <dbReference type="EMBL" id="EGC46059.1"/>
    </source>
</evidence>
<dbReference type="HOGENOM" id="CLU_2108314_0_0_1"/>
<protein>
    <submittedName>
        <fullName evidence="1">Predicted protein</fullName>
    </submittedName>
</protein>
<dbReference type="AlphaFoldDB" id="F0UKV5"/>
<dbReference type="Proteomes" id="UP000008142">
    <property type="component" value="Unassembled WGS sequence"/>
</dbReference>
<accession>F0UKV5</accession>
<gene>
    <name evidence="1" type="ORF">HCEG_05274</name>
</gene>
<organism evidence="2">
    <name type="scientific">Ajellomyces capsulatus (strain H88)</name>
    <name type="common">Darling's disease fungus</name>
    <name type="synonym">Histoplasma capsulatum</name>
    <dbReference type="NCBI Taxonomy" id="544711"/>
    <lineage>
        <taxon>Eukaryota</taxon>
        <taxon>Fungi</taxon>
        <taxon>Dikarya</taxon>
        <taxon>Ascomycota</taxon>
        <taxon>Pezizomycotina</taxon>
        <taxon>Eurotiomycetes</taxon>
        <taxon>Eurotiomycetidae</taxon>
        <taxon>Onygenales</taxon>
        <taxon>Ajellomycetaceae</taxon>
        <taxon>Histoplasma</taxon>
    </lineage>
</organism>
<evidence type="ECO:0000313" key="2">
    <source>
        <dbReference type="Proteomes" id="UP000008142"/>
    </source>
</evidence>